<dbReference type="Pfam" id="PF09983">
    <property type="entry name" value="JetD_C"/>
    <property type="match status" value="1"/>
</dbReference>
<proteinExistence type="predicted"/>
<gene>
    <name evidence="2" type="ORF">RFM27_22350</name>
</gene>
<comment type="caution">
    <text evidence="2">The sequence shown here is derived from an EMBL/GenBank/DDBJ whole genome shotgun (WGS) entry which is preliminary data.</text>
</comment>
<dbReference type="InterPro" id="IPR024534">
    <property type="entry name" value="JetD_C"/>
</dbReference>
<feature type="domain" description="Wadjet protein JetD C-terminal" evidence="1">
    <location>
        <begin position="226"/>
        <end position="378"/>
    </location>
</feature>
<dbReference type="SUPFAM" id="SSF56726">
    <property type="entry name" value="DNA topoisomerase IV, alpha subunit"/>
    <property type="match status" value="1"/>
</dbReference>
<keyword evidence="3" id="KW-1185">Reference proteome</keyword>
<reference evidence="2 3" key="1">
    <citation type="submission" date="2023-08" db="EMBL/GenBank/DDBJ databases">
        <title>Implementing the SeqCode for naming new Mesorhizobium species isolated from Vachellia karroo root nodules.</title>
        <authorList>
            <person name="Van Lill M."/>
        </authorList>
    </citation>
    <scope>NUCLEOTIDE SEQUENCE [LARGE SCALE GENOMIC DNA]</scope>
    <source>
        <strain evidence="2 3">VK23A</strain>
    </source>
</reference>
<dbReference type="RefSeq" id="WP_320249881.1">
    <property type="nucleotide sequence ID" value="NZ_JAVIIX010000014.1"/>
</dbReference>
<dbReference type="Gene3D" id="3.40.1360.10">
    <property type="match status" value="1"/>
</dbReference>
<protein>
    <submittedName>
        <fullName evidence="2">DUF2220 family protein</fullName>
    </submittedName>
</protein>
<organism evidence="2 3">
    <name type="scientific">Mesorhizobium dulcispinae</name>
    <dbReference type="NCBI Taxonomy" id="3072316"/>
    <lineage>
        <taxon>Bacteria</taxon>
        <taxon>Pseudomonadati</taxon>
        <taxon>Pseudomonadota</taxon>
        <taxon>Alphaproteobacteria</taxon>
        <taxon>Hyphomicrobiales</taxon>
        <taxon>Phyllobacteriaceae</taxon>
        <taxon>Mesorhizobium</taxon>
    </lineage>
</organism>
<accession>A0ABU4XMP6</accession>
<dbReference type="EMBL" id="JAVIIZ010000015">
    <property type="protein sequence ID" value="MDX8474834.1"/>
    <property type="molecule type" value="Genomic_DNA"/>
</dbReference>
<dbReference type="InterPro" id="IPR036078">
    <property type="entry name" value="Spo11/TopoVI_A_sf"/>
</dbReference>
<dbReference type="Proteomes" id="UP001271780">
    <property type="component" value="Unassembled WGS sequence"/>
</dbReference>
<evidence type="ECO:0000313" key="3">
    <source>
        <dbReference type="Proteomes" id="UP001271780"/>
    </source>
</evidence>
<sequence length="393" mass="43501">MKFTDPIALLSHLLDRHEDGRTGARAYPDNGAFSNIVEADRFRKKLEEASRAGAIELRMEMGRRRAGEIKFVRIADVARLYCFVERIPSSERSASALEDLFRRTELSAPFAEHAREAAQAWSRNRRWTGIAPGDIDSLERALLLAQAIYRRQHLGLDYRTFSRRAVSDSKALERLEAAVAKVLRGVGADIPEGATPREALGALGLEKVPPPLLLSGPITFGASQPGVSFLGVPADAISTVGFSRTPEYVLVVENYTSFVRHVTEADPDRRGLVIYGGGYPSTGVQKAFGLIAGRIPDAVPFYHWSDIDPDGIWIFLTVERAFGRRLLPHLMTVDLAEKHGSKPDQTASRVAKAEGSVLFDLIAYLAKPDAKHLEQEELDPIIPRLHQSEWRAS</sequence>
<evidence type="ECO:0000259" key="1">
    <source>
        <dbReference type="Pfam" id="PF09983"/>
    </source>
</evidence>
<evidence type="ECO:0000313" key="2">
    <source>
        <dbReference type="EMBL" id="MDX8474834.1"/>
    </source>
</evidence>
<name>A0ABU4XMP6_9HYPH</name>